<dbReference type="SUPFAM" id="SSF56994">
    <property type="entry name" value="Insulin-like"/>
    <property type="match status" value="1"/>
</dbReference>
<feature type="signal peptide" evidence="2">
    <location>
        <begin position="1"/>
        <end position="22"/>
    </location>
</feature>
<dbReference type="InterPro" id="IPR036438">
    <property type="entry name" value="Insulin-like_sf"/>
</dbReference>
<dbReference type="PROSITE" id="PS00262">
    <property type="entry name" value="INSULIN"/>
    <property type="match status" value="1"/>
</dbReference>
<evidence type="ECO:0000313" key="4">
    <source>
        <dbReference type="Proteomes" id="UP000594262"/>
    </source>
</evidence>
<dbReference type="Gene3D" id="1.10.100.10">
    <property type="entry name" value="Insulin-like"/>
    <property type="match status" value="1"/>
</dbReference>
<proteinExistence type="inferred from homology"/>
<organism evidence="3 4">
    <name type="scientific">Clytia hemisphaerica</name>
    <dbReference type="NCBI Taxonomy" id="252671"/>
    <lineage>
        <taxon>Eukaryota</taxon>
        <taxon>Metazoa</taxon>
        <taxon>Cnidaria</taxon>
        <taxon>Hydrozoa</taxon>
        <taxon>Hydroidolina</taxon>
        <taxon>Leptothecata</taxon>
        <taxon>Obeliida</taxon>
        <taxon>Clytiidae</taxon>
        <taxon>Clytia</taxon>
    </lineage>
</organism>
<evidence type="ECO:0000256" key="2">
    <source>
        <dbReference type="SAM" id="SignalP"/>
    </source>
</evidence>
<evidence type="ECO:0000256" key="1">
    <source>
        <dbReference type="ARBA" id="ARBA00009034"/>
    </source>
</evidence>
<evidence type="ECO:0008006" key="5">
    <source>
        <dbReference type="Google" id="ProtNLM"/>
    </source>
</evidence>
<accession>A0A7M5UW94</accession>
<protein>
    <recommendedName>
        <fullName evidence="5">Insulin-like domain-containing protein</fullName>
    </recommendedName>
</protein>
<name>A0A7M5UW94_9CNID</name>
<keyword evidence="2" id="KW-0732">Signal</keyword>
<dbReference type="InterPro" id="IPR022353">
    <property type="entry name" value="Insulin_CS"/>
</dbReference>
<dbReference type="AlphaFoldDB" id="A0A7M5UW94"/>
<comment type="similarity">
    <text evidence="1">Belongs to the insulin family.</text>
</comment>
<feature type="chain" id="PRO_5029617175" description="Insulin-like domain-containing protein" evidence="2">
    <location>
        <begin position="23"/>
        <end position="136"/>
    </location>
</feature>
<dbReference type="Proteomes" id="UP000594262">
    <property type="component" value="Unplaced"/>
</dbReference>
<sequence length="136" mass="15364">MKVLTILAFLVLHVLNTQRVEANKEISKSDKSGLHCLCGDTFIKAYQYCCKNASKCKAASKIVKQVSHFQRRSARSLSNPDFLLKDQQAKQFLKTLRKPSKKSGRLGYAATQDNASEECCYEWCNLKEVSEYCSAT</sequence>
<evidence type="ECO:0000313" key="3">
    <source>
        <dbReference type="EnsemblMetazoa" id="CLYHEMP002338.1"/>
    </source>
</evidence>
<dbReference type="EnsemblMetazoa" id="CLYHEMT002338.1">
    <property type="protein sequence ID" value="CLYHEMP002338.1"/>
    <property type="gene ID" value="CLYHEMG002338"/>
</dbReference>
<reference evidence="3" key="1">
    <citation type="submission" date="2021-01" db="UniProtKB">
        <authorList>
            <consortium name="EnsemblMetazoa"/>
        </authorList>
    </citation>
    <scope>IDENTIFICATION</scope>
</reference>
<keyword evidence="4" id="KW-1185">Reference proteome</keyword>